<comment type="catalytic activity">
    <reaction evidence="1">
        <text>2 a phenolic donor + H2O2 = 2 a phenolic radical donor + 2 H2O</text>
        <dbReference type="Rhea" id="RHEA:56136"/>
        <dbReference type="ChEBI" id="CHEBI:15377"/>
        <dbReference type="ChEBI" id="CHEBI:16240"/>
        <dbReference type="ChEBI" id="CHEBI:139520"/>
        <dbReference type="ChEBI" id="CHEBI:139521"/>
        <dbReference type="EC" id="1.11.1.7"/>
    </reaction>
</comment>
<keyword evidence="16" id="KW-1185">Reference proteome</keyword>
<evidence type="ECO:0000256" key="5">
    <source>
        <dbReference type="ARBA" id="ARBA00022559"/>
    </source>
</evidence>
<evidence type="ECO:0000256" key="13">
    <source>
        <dbReference type="SAM" id="SignalP"/>
    </source>
</evidence>
<feature type="chain" id="PRO_5015119256" description="peroxidase" evidence="13">
    <location>
        <begin position="26"/>
        <end position="98"/>
    </location>
</feature>
<dbReference type="InterPro" id="IPR002016">
    <property type="entry name" value="Haem_peroxidase"/>
</dbReference>
<keyword evidence="8" id="KW-0560">Oxidoreductase</keyword>
<keyword evidence="5 15" id="KW-0575">Peroxidase</keyword>
<evidence type="ECO:0000256" key="8">
    <source>
        <dbReference type="ARBA" id="ARBA00023002"/>
    </source>
</evidence>
<gene>
    <name evidence="15" type="ORF">TorRG33x02_078330</name>
</gene>
<evidence type="ECO:0000256" key="3">
    <source>
        <dbReference type="ARBA" id="ARBA00002322"/>
    </source>
</evidence>
<evidence type="ECO:0000256" key="6">
    <source>
        <dbReference type="ARBA" id="ARBA00022617"/>
    </source>
</evidence>
<dbReference type="PRINTS" id="PR00461">
    <property type="entry name" value="PLPEROXIDASE"/>
</dbReference>
<proteinExistence type="predicted"/>
<dbReference type="GO" id="GO:0140825">
    <property type="term" value="F:lactoperoxidase activity"/>
    <property type="evidence" value="ECO:0007669"/>
    <property type="project" value="UniProtKB-EC"/>
</dbReference>
<comment type="cofactor">
    <cofactor evidence="11">
        <name>Ca(2+)</name>
        <dbReference type="ChEBI" id="CHEBI:29108"/>
    </cofactor>
    <text evidence="11">Binds 2 calcium ions per subunit.</text>
</comment>
<accession>A0A2P5FEP8</accession>
<dbReference type="STRING" id="63057.A0A2P5FEP8"/>
<keyword evidence="9" id="KW-0408">Iron</keyword>
<feature type="site" description="Transition state stabilizer" evidence="12">
    <location>
        <position position="77"/>
    </location>
</feature>
<feature type="domain" description="Plant heme peroxidase family profile" evidence="14">
    <location>
        <begin position="40"/>
        <end position="86"/>
    </location>
</feature>
<reference evidence="16" key="1">
    <citation type="submission" date="2016-06" db="EMBL/GenBank/DDBJ databases">
        <title>Parallel loss of symbiosis genes in relatives of nitrogen-fixing non-legume Parasponia.</title>
        <authorList>
            <person name="Van Velzen R."/>
            <person name="Holmer R."/>
            <person name="Bu F."/>
            <person name="Rutten L."/>
            <person name="Van Zeijl A."/>
            <person name="Liu W."/>
            <person name="Santuari L."/>
            <person name="Cao Q."/>
            <person name="Sharma T."/>
            <person name="Shen D."/>
            <person name="Roswanjaya Y."/>
            <person name="Wardhani T."/>
            <person name="Kalhor M.S."/>
            <person name="Jansen J."/>
            <person name="Van den Hoogen J."/>
            <person name="Gungor B."/>
            <person name="Hartog M."/>
            <person name="Hontelez J."/>
            <person name="Verver J."/>
            <person name="Yang W.-C."/>
            <person name="Schijlen E."/>
            <person name="Repin R."/>
            <person name="Schilthuizen M."/>
            <person name="Schranz E."/>
            <person name="Heidstra R."/>
            <person name="Miyata K."/>
            <person name="Fedorova E."/>
            <person name="Kohlen W."/>
            <person name="Bisseling T."/>
            <person name="Smit S."/>
            <person name="Geurts R."/>
        </authorList>
    </citation>
    <scope>NUCLEOTIDE SEQUENCE [LARGE SCALE GENOMIC DNA]</scope>
    <source>
        <strain evidence="16">cv. RG33-2</strain>
    </source>
</reference>
<keyword evidence="7 11" id="KW-0479">Metal-binding</keyword>
<dbReference type="InParanoid" id="A0A2P5FEP8"/>
<evidence type="ECO:0000256" key="2">
    <source>
        <dbReference type="ARBA" id="ARBA00001970"/>
    </source>
</evidence>
<comment type="caution">
    <text evidence="15">The sequence shown here is derived from an EMBL/GenBank/DDBJ whole genome shotgun (WGS) entry which is preliminary data.</text>
</comment>
<dbReference type="GO" id="GO:0020037">
    <property type="term" value="F:heme binding"/>
    <property type="evidence" value="ECO:0007669"/>
    <property type="project" value="InterPro"/>
</dbReference>
<keyword evidence="11" id="KW-0106">Calcium</keyword>
<feature type="signal peptide" evidence="13">
    <location>
        <begin position="1"/>
        <end position="25"/>
    </location>
</feature>
<evidence type="ECO:0000256" key="11">
    <source>
        <dbReference type="PIRSR" id="PIRSR600823-3"/>
    </source>
</evidence>
<comment type="function">
    <text evidence="3">Removal of H(2)O(2), oxidation of toxic reductants, biosynthesis and degradation of lignin, suberization, auxin catabolism, response to environmental stresses such as wounding, pathogen attack and oxidative stress. These functions might be dependent on each isozyme/isoform in each plant tissue.</text>
</comment>
<evidence type="ECO:0000256" key="12">
    <source>
        <dbReference type="PIRSR" id="PIRSR600823-4"/>
    </source>
</evidence>
<dbReference type="EC" id="1.11.1.7" evidence="4"/>
<dbReference type="AlphaFoldDB" id="A0A2P5FEP8"/>
<evidence type="ECO:0000259" key="14">
    <source>
        <dbReference type="PROSITE" id="PS50873"/>
    </source>
</evidence>
<evidence type="ECO:0000313" key="16">
    <source>
        <dbReference type="Proteomes" id="UP000237000"/>
    </source>
</evidence>
<evidence type="ECO:0000313" key="15">
    <source>
        <dbReference type="EMBL" id="PON96244.1"/>
    </source>
</evidence>
<dbReference type="PROSITE" id="PS50873">
    <property type="entry name" value="PEROXIDASE_4"/>
    <property type="match status" value="1"/>
</dbReference>
<evidence type="ECO:0000256" key="1">
    <source>
        <dbReference type="ARBA" id="ARBA00000189"/>
    </source>
</evidence>
<keyword evidence="13" id="KW-0732">Signal</keyword>
<evidence type="ECO:0000256" key="7">
    <source>
        <dbReference type="ARBA" id="ARBA00022723"/>
    </source>
</evidence>
<sequence length="98" mass="10713">MASSSLTKLLFISSLLVASHLCVFADVEGAAEKTVPIAKGLSWQFYAKSCPDAESIIRKELKKIFKEDIAQAAGLLRVHFHDCFVQMVTGQESRPISG</sequence>
<dbReference type="InterPro" id="IPR000823">
    <property type="entry name" value="Peroxidase_pln"/>
</dbReference>
<feature type="binding site" evidence="11">
    <location>
        <position position="85"/>
    </location>
    <ligand>
        <name>Ca(2+)</name>
        <dbReference type="ChEBI" id="CHEBI:29108"/>
        <label>1</label>
    </ligand>
</feature>
<dbReference type="SUPFAM" id="SSF48113">
    <property type="entry name" value="Heme-dependent peroxidases"/>
    <property type="match status" value="1"/>
</dbReference>
<evidence type="ECO:0000256" key="9">
    <source>
        <dbReference type="ARBA" id="ARBA00023004"/>
    </source>
</evidence>
<dbReference type="Proteomes" id="UP000237000">
    <property type="component" value="Unassembled WGS sequence"/>
</dbReference>
<dbReference type="InterPro" id="IPR010255">
    <property type="entry name" value="Haem_peroxidase_sf"/>
</dbReference>
<feature type="binding site" evidence="11">
    <location>
        <position position="82"/>
    </location>
    <ligand>
        <name>Ca(2+)</name>
        <dbReference type="ChEBI" id="CHEBI:29108"/>
        <label>1</label>
    </ligand>
</feature>
<dbReference type="EMBL" id="JXTC01000039">
    <property type="protein sequence ID" value="PON96244.1"/>
    <property type="molecule type" value="Genomic_DNA"/>
</dbReference>
<dbReference type="GO" id="GO:0046872">
    <property type="term" value="F:metal ion binding"/>
    <property type="evidence" value="ECO:0007669"/>
    <property type="project" value="UniProtKB-KW"/>
</dbReference>
<protein>
    <recommendedName>
        <fullName evidence="4">peroxidase</fullName>
        <ecNumber evidence="4">1.11.1.7</ecNumber>
    </recommendedName>
</protein>
<dbReference type="Gene3D" id="1.10.520.10">
    <property type="match status" value="1"/>
</dbReference>
<dbReference type="PROSITE" id="PS00436">
    <property type="entry name" value="PEROXIDASE_2"/>
    <property type="match status" value="1"/>
</dbReference>
<dbReference type="PANTHER" id="PTHR31235">
    <property type="entry name" value="PEROXIDASE 25-RELATED"/>
    <property type="match status" value="1"/>
</dbReference>
<evidence type="ECO:0000256" key="4">
    <source>
        <dbReference type="ARBA" id="ARBA00012313"/>
    </source>
</evidence>
<evidence type="ECO:0000256" key="10">
    <source>
        <dbReference type="PIRSR" id="PIRSR600823-1"/>
    </source>
</evidence>
<dbReference type="GO" id="GO:0006979">
    <property type="term" value="P:response to oxidative stress"/>
    <property type="evidence" value="ECO:0007669"/>
    <property type="project" value="InterPro"/>
</dbReference>
<feature type="active site" description="Proton acceptor" evidence="10">
    <location>
        <position position="81"/>
    </location>
</feature>
<organism evidence="15 16">
    <name type="scientific">Trema orientale</name>
    <name type="common">Charcoal tree</name>
    <name type="synonym">Celtis orientalis</name>
    <dbReference type="NCBI Taxonomy" id="63057"/>
    <lineage>
        <taxon>Eukaryota</taxon>
        <taxon>Viridiplantae</taxon>
        <taxon>Streptophyta</taxon>
        <taxon>Embryophyta</taxon>
        <taxon>Tracheophyta</taxon>
        <taxon>Spermatophyta</taxon>
        <taxon>Magnoliopsida</taxon>
        <taxon>eudicotyledons</taxon>
        <taxon>Gunneridae</taxon>
        <taxon>Pentapetalae</taxon>
        <taxon>rosids</taxon>
        <taxon>fabids</taxon>
        <taxon>Rosales</taxon>
        <taxon>Cannabaceae</taxon>
        <taxon>Trema</taxon>
    </lineage>
</organism>
<name>A0A2P5FEP8_TREOI</name>
<dbReference type="InterPro" id="IPR019794">
    <property type="entry name" value="Peroxidases_AS"/>
</dbReference>
<keyword evidence="6" id="KW-0349">Heme</keyword>
<dbReference type="OrthoDB" id="2113341at2759"/>
<comment type="cofactor">
    <cofactor evidence="2">
        <name>heme b</name>
        <dbReference type="ChEBI" id="CHEBI:60344"/>
    </cofactor>
</comment>